<dbReference type="Proteomes" id="UP000515163">
    <property type="component" value="Unplaced"/>
</dbReference>
<dbReference type="GO" id="GO:0003924">
    <property type="term" value="F:GTPase activity"/>
    <property type="evidence" value="ECO:0007669"/>
    <property type="project" value="InterPro"/>
</dbReference>
<dbReference type="SUPFAM" id="SSF52540">
    <property type="entry name" value="P-loop containing nucleoside triphosphate hydrolases"/>
    <property type="match status" value="1"/>
</dbReference>
<dbReference type="InterPro" id="IPR001806">
    <property type="entry name" value="Small_GTPase"/>
</dbReference>
<keyword evidence="6" id="KW-0449">Lipoprotein</keyword>
<evidence type="ECO:0000256" key="6">
    <source>
        <dbReference type="ARBA" id="ARBA00023288"/>
    </source>
</evidence>
<dbReference type="PROSITE" id="PS51421">
    <property type="entry name" value="RAS"/>
    <property type="match status" value="1"/>
</dbReference>
<dbReference type="NCBIfam" id="TIGR00231">
    <property type="entry name" value="small_GTP"/>
    <property type="match status" value="1"/>
</dbReference>
<dbReference type="InParanoid" id="A0A6P8I7T8"/>
<evidence type="ECO:0000256" key="1">
    <source>
        <dbReference type="ARBA" id="ARBA00004193"/>
    </source>
</evidence>
<dbReference type="RefSeq" id="XP_031564088.1">
    <property type="nucleotide sequence ID" value="XM_031708228.1"/>
</dbReference>
<dbReference type="InterPro" id="IPR005225">
    <property type="entry name" value="Small_GTP-bd"/>
</dbReference>
<dbReference type="AlphaFoldDB" id="A0A6P8I7T8"/>
<evidence type="ECO:0000313" key="9">
    <source>
        <dbReference type="Proteomes" id="UP000515163"/>
    </source>
</evidence>
<keyword evidence="9" id="KW-1185">Reference proteome</keyword>
<dbReference type="Pfam" id="PF00071">
    <property type="entry name" value="Ras"/>
    <property type="match status" value="1"/>
</dbReference>
<reference evidence="10" key="1">
    <citation type="submission" date="2025-08" db="UniProtKB">
        <authorList>
            <consortium name="RefSeq"/>
        </authorList>
    </citation>
    <scope>IDENTIFICATION</scope>
    <source>
        <tissue evidence="10">Tentacle</tissue>
    </source>
</reference>
<dbReference type="SMART" id="SM00174">
    <property type="entry name" value="RHO"/>
    <property type="match status" value="1"/>
</dbReference>
<comment type="similarity">
    <text evidence="7">Belongs to the small GTPase superfamily. RasD family.</text>
</comment>
<dbReference type="PRINTS" id="PR00449">
    <property type="entry name" value="RASTRNSFRMNG"/>
</dbReference>
<dbReference type="InterPro" id="IPR052236">
    <property type="entry name" value="Small_GTPase_RasD"/>
</dbReference>
<dbReference type="InterPro" id="IPR027417">
    <property type="entry name" value="P-loop_NTPase"/>
</dbReference>
<comment type="subcellular location">
    <subcellularLocation>
        <location evidence="1">Cell membrane</location>
        <topology evidence="1">Lipid-anchor</topology>
    </subcellularLocation>
</comment>
<dbReference type="KEGG" id="aten:116299553"/>
<dbReference type="PROSITE" id="PS51419">
    <property type="entry name" value="RAB"/>
    <property type="match status" value="1"/>
</dbReference>
<dbReference type="Gene3D" id="3.40.50.300">
    <property type="entry name" value="P-loop containing nucleotide triphosphate hydrolases"/>
    <property type="match status" value="1"/>
</dbReference>
<dbReference type="PROSITE" id="PS51420">
    <property type="entry name" value="RHO"/>
    <property type="match status" value="1"/>
</dbReference>
<keyword evidence="3" id="KW-0488">Methylation</keyword>
<dbReference type="GeneID" id="116299553"/>
<keyword evidence="2" id="KW-1003">Cell membrane</keyword>
<keyword evidence="5" id="KW-0472">Membrane</keyword>
<name>A0A6P8I7T8_ACTTE</name>
<feature type="region of interest" description="Disordered" evidence="8">
    <location>
        <begin position="201"/>
        <end position="240"/>
    </location>
</feature>
<dbReference type="SMART" id="SM00173">
    <property type="entry name" value="RAS"/>
    <property type="match status" value="1"/>
</dbReference>
<dbReference type="GO" id="GO:0005525">
    <property type="term" value="F:GTP binding"/>
    <property type="evidence" value="ECO:0007669"/>
    <property type="project" value="UniProtKB-KW"/>
</dbReference>
<evidence type="ECO:0000256" key="5">
    <source>
        <dbReference type="ARBA" id="ARBA00023136"/>
    </source>
</evidence>
<evidence type="ECO:0000256" key="2">
    <source>
        <dbReference type="ARBA" id="ARBA00022475"/>
    </source>
</evidence>
<accession>A0A6P8I7T8</accession>
<dbReference type="OrthoDB" id="265044at2759"/>
<keyword evidence="4" id="KW-0342">GTP-binding</keyword>
<proteinExistence type="inferred from homology"/>
<keyword evidence="4" id="KW-0547">Nucleotide-binding</keyword>
<organism evidence="9 10">
    <name type="scientific">Actinia tenebrosa</name>
    <name type="common">Australian red waratah sea anemone</name>
    <dbReference type="NCBI Taxonomy" id="6105"/>
    <lineage>
        <taxon>Eukaryota</taxon>
        <taxon>Metazoa</taxon>
        <taxon>Cnidaria</taxon>
        <taxon>Anthozoa</taxon>
        <taxon>Hexacorallia</taxon>
        <taxon>Actiniaria</taxon>
        <taxon>Actiniidae</taxon>
        <taxon>Actinia</taxon>
    </lineage>
</organism>
<dbReference type="SMART" id="SM00175">
    <property type="entry name" value="RAB"/>
    <property type="match status" value="1"/>
</dbReference>
<evidence type="ECO:0000256" key="3">
    <source>
        <dbReference type="ARBA" id="ARBA00022481"/>
    </source>
</evidence>
<gene>
    <name evidence="10" type="primary">LOC116299553</name>
</gene>
<evidence type="ECO:0000256" key="8">
    <source>
        <dbReference type="SAM" id="MobiDB-lite"/>
    </source>
</evidence>
<evidence type="ECO:0000313" key="10">
    <source>
        <dbReference type="RefSeq" id="XP_031564088.1"/>
    </source>
</evidence>
<dbReference type="PANTHER" id="PTHR46149">
    <property type="entry name" value="MIP08469P"/>
    <property type="match status" value="1"/>
</dbReference>
<protein>
    <submittedName>
        <fullName evidence="10">GTP-binding protein rhb1-like</fullName>
    </submittedName>
</protein>
<sequence length="240" mass="28037">MKKQQKDNKKPPANRKEERRSTYLKVLTVAVFGAAKVGKSSIIRRFCEPEDYCDEYEPTVEDFFSKHFFYNDRTYQLDMIDTCGSENFPAMRRVDIAKADAIILVYSVDNKMSFEQLSMYRDEIIEERGFDIPVVVVANKSDLAIDSSSLEITDKNGCVLNTRDVVLKRWKYMWTLTSAKLNWAIHEPFHMILDEIQRKKREAADNNNESPKIKRKTSWLNRSLGKSLRRTKSTQSKLNE</sequence>
<evidence type="ECO:0000256" key="4">
    <source>
        <dbReference type="ARBA" id="ARBA00023134"/>
    </source>
</evidence>
<dbReference type="GO" id="GO:0005886">
    <property type="term" value="C:plasma membrane"/>
    <property type="evidence" value="ECO:0007669"/>
    <property type="project" value="UniProtKB-SubCell"/>
</dbReference>
<evidence type="ECO:0000256" key="7">
    <source>
        <dbReference type="ARBA" id="ARBA00038061"/>
    </source>
</evidence>